<dbReference type="SUPFAM" id="SSF51735">
    <property type="entry name" value="NAD(P)-binding Rossmann-fold domains"/>
    <property type="match status" value="1"/>
</dbReference>
<protein>
    <submittedName>
        <fullName evidence="1">Uncharacterized protein</fullName>
    </submittedName>
</protein>
<organism evidence="1 2">
    <name type="scientific">Flaviaesturariibacter amylovorans</name>
    <dbReference type="NCBI Taxonomy" id="1084520"/>
    <lineage>
        <taxon>Bacteria</taxon>
        <taxon>Pseudomonadati</taxon>
        <taxon>Bacteroidota</taxon>
        <taxon>Chitinophagia</taxon>
        <taxon>Chitinophagales</taxon>
        <taxon>Chitinophagaceae</taxon>
        <taxon>Flaviaestuariibacter</taxon>
    </lineage>
</organism>
<evidence type="ECO:0000313" key="2">
    <source>
        <dbReference type="Proteomes" id="UP001501725"/>
    </source>
</evidence>
<dbReference type="RefSeq" id="WP_345258508.1">
    <property type="nucleotide sequence ID" value="NZ_BAABGY010000022.1"/>
</dbReference>
<dbReference type="EMBL" id="BAABGY010000022">
    <property type="protein sequence ID" value="GAA4345141.1"/>
    <property type="molecule type" value="Genomic_DNA"/>
</dbReference>
<dbReference type="Proteomes" id="UP001501725">
    <property type="component" value="Unassembled WGS sequence"/>
</dbReference>
<sequence length="102" mass="10721">MNENSWGIISCGDVTEVKSGPAFNTVPGSRLQAVMRRTGAKAADYAARMQQAAADAGLPPVVAHYLRAQPGFRKVKELLEAGAIGRSLTATLVLEEPLTPAS</sequence>
<dbReference type="Gene3D" id="3.30.360.10">
    <property type="entry name" value="Dihydrodipicolinate Reductase, domain 2"/>
    <property type="match status" value="1"/>
</dbReference>
<dbReference type="Gene3D" id="3.40.50.720">
    <property type="entry name" value="NAD(P)-binding Rossmann-like Domain"/>
    <property type="match status" value="1"/>
</dbReference>
<proteinExistence type="predicted"/>
<reference evidence="2" key="1">
    <citation type="journal article" date="2019" name="Int. J. Syst. Evol. Microbiol.">
        <title>The Global Catalogue of Microorganisms (GCM) 10K type strain sequencing project: providing services to taxonomists for standard genome sequencing and annotation.</title>
        <authorList>
            <consortium name="The Broad Institute Genomics Platform"/>
            <consortium name="The Broad Institute Genome Sequencing Center for Infectious Disease"/>
            <person name="Wu L."/>
            <person name="Ma J."/>
        </authorList>
    </citation>
    <scope>NUCLEOTIDE SEQUENCE [LARGE SCALE GENOMIC DNA]</scope>
    <source>
        <strain evidence="2">JCM 17919</strain>
    </source>
</reference>
<accession>A0ABP8HV49</accession>
<evidence type="ECO:0000313" key="1">
    <source>
        <dbReference type="EMBL" id="GAA4345141.1"/>
    </source>
</evidence>
<comment type="caution">
    <text evidence="1">The sequence shown here is derived from an EMBL/GenBank/DDBJ whole genome shotgun (WGS) entry which is preliminary data.</text>
</comment>
<name>A0ABP8HV49_9BACT</name>
<gene>
    <name evidence="1" type="ORF">GCM10023184_46990</name>
</gene>
<dbReference type="InterPro" id="IPR036291">
    <property type="entry name" value="NAD(P)-bd_dom_sf"/>
</dbReference>
<keyword evidence="2" id="KW-1185">Reference proteome</keyword>